<keyword evidence="2" id="KW-1185">Reference proteome</keyword>
<dbReference type="STRING" id="862515.HMPREF0658_0310"/>
<gene>
    <name evidence="1" type="ORF">HMPREF0658_0310</name>
</gene>
<evidence type="ECO:0000313" key="1">
    <source>
        <dbReference type="EMBL" id="EFM02752.1"/>
    </source>
</evidence>
<proteinExistence type="predicted"/>
<reference evidence="1" key="1">
    <citation type="submission" date="2010-07" db="EMBL/GenBank/DDBJ databases">
        <authorList>
            <person name="Muzny D."/>
            <person name="Qin X."/>
            <person name="Deng J."/>
            <person name="Jiang H."/>
            <person name="Liu Y."/>
            <person name="Qu J."/>
            <person name="Song X.-Z."/>
            <person name="Zhang L."/>
            <person name="Thornton R."/>
            <person name="Coyle M."/>
            <person name="Francisco L."/>
            <person name="Jackson L."/>
            <person name="Javaid M."/>
            <person name="Korchina V."/>
            <person name="Kovar C."/>
            <person name="Mata R."/>
            <person name="Mathew T."/>
            <person name="Ngo R."/>
            <person name="Nguyen L."/>
            <person name="Nguyen N."/>
            <person name="Okwuonu G."/>
            <person name="Ongeri F."/>
            <person name="Pham C."/>
            <person name="Simmons D."/>
            <person name="Wilczek-Boney K."/>
            <person name="Hale W."/>
            <person name="Jakkamsetti A."/>
            <person name="Pham P."/>
            <person name="Ruth R."/>
            <person name="San Lucas F."/>
            <person name="Warren J."/>
            <person name="Zhang J."/>
            <person name="Zhao Z."/>
            <person name="Zhou C."/>
            <person name="Zhu D."/>
            <person name="Lee S."/>
            <person name="Bess C."/>
            <person name="Blankenburg K."/>
            <person name="Forbes L."/>
            <person name="Fu Q."/>
            <person name="Gubbala S."/>
            <person name="Hirani K."/>
            <person name="Jayaseelan J.C."/>
            <person name="Lara F."/>
            <person name="Munidasa M."/>
            <person name="Palculict T."/>
            <person name="Patil S."/>
            <person name="Pu L.-L."/>
            <person name="Saada N."/>
            <person name="Tang L."/>
            <person name="Weissenberger G."/>
            <person name="Zhu Y."/>
            <person name="Hemphill L."/>
            <person name="Shang Y."/>
            <person name="Youmans B."/>
            <person name="Ayvaz T."/>
            <person name="Ross M."/>
            <person name="Santibanez J."/>
            <person name="Aqrawi P."/>
            <person name="Gross S."/>
            <person name="Joshi V."/>
            <person name="Fowler G."/>
            <person name="Nazareth L."/>
            <person name="Reid J."/>
            <person name="Worley K."/>
            <person name="Petrosino J."/>
            <person name="Highlander S."/>
            <person name="Gibbs R."/>
        </authorList>
    </citation>
    <scope>NUCLEOTIDE SEQUENCE [LARGE SCALE GENOMIC DNA]</scope>
    <source>
        <strain evidence="1">DSM 16973</strain>
    </source>
</reference>
<comment type="caution">
    <text evidence="1">The sequence shown here is derived from an EMBL/GenBank/DDBJ whole genome shotgun (WGS) entry which is preliminary data.</text>
</comment>
<dbReference type="EMBL" id="AEEI01000012">
    <property type="protein sequence ID" value="EFM02752.1"/>
    <property type="molecule type" value="Genomic_DNA"/>
</dbReference>
<dbReference type="HOGENOM" id="CLU_2975508_0_0_10"/>
<dbReference type="AlphaFoldDB" id="E0NQ59"/>
<protein>
    <submittedName>
        <fullName evidence="1">Uncharacterized protein</fullName>
    </submittedName>
</protein>
<sequence length="58" mass="6769">MSTLLGQTKINVNIHSINNKNCQPKSGCYKLVYTEFGQHQGTVWHFLKKIIHFDNYET</sequence>
<dbReference type="BioCyc" id="PMAR862515-HMP:GMOO-320-MONOMER"/>
<organism evidence="1 2">
    <name type="scientific">Hoylesella marshii DSM 16973 = JCM 13450</name>
    <dbReference type="NCBI Taxonomy" id="862515"/>
    <lineage>
        <taxon>Bacteria</taxon>
        <taxon>Pseudomonadati</taxon>
        <taxon>Bacteroidota</taxon>
        <taxon>Bacteroidia</taxon>
        <taxon>Bacteroidales</taxon>
        <taxon>Prevotellaceae</taxon>
        <taxon>Hoylesella</taxon>
    </lineage>
</organism>
<evidence type="ECO:0000313" key="2">
    <source>
        <dbReference type="Proteomes" id="UP000004394"/>
    </source>
</evidence>
<dbReference type="Proteomes" id="UP000004394">
    <property type="component" value="Unassembled WGS sequence"/>
</dbReference>
<name>E0NQ59_9BACT</name>
<accession>E0NQ59</accession>